<protein>
    <submittedName>
        <fullName evidence="7">Uncharacterized protein</fullName>
    </submittedName>
</protein>
<evidence type="ECO:0000256" key="6">
    <source>
        <dbReference type="PIRSR" id="PIRSR604294-1"/>
    </source>
</evidence>
<gene>
    <name evidence="7" type="ORF">KI387_030365</name>
</gene>
<dbReference type="GO" id="GO:0046872">
    <property type="term" value="F:metal ion binding"/>
    <property type="evidence" value="ECO:0007669"/>
    <property type="project" value="UniProtKB-KW"/>
</dbReference>
<keyword evidence="3" id="KW-0223">Dioxygenase</keyword>
<accession>A0AA38CLH1</accession>
<evidence type="ECO:0000256" key="2">
    <source>
        <dbReference type="ARBA" id="ARBA00022723"/>
    </source>
</evidence>
<dbReference type="PANTHER" id="PTHR10543:SF24">
    <property type="entry name" value="CAROTENOID ISOMEROOXYGENASE"/>
    <property type="match status" value="1"/>
</dbReference>
<evidence type="ECO:0000256" key="3">
    <source>
        <dbReference type="ARBA" id="ARBA00022964"/>
    </source>
</evidence>
<keyword evidence="2 6" id="KW-0479">Metal-binding</keyword>
<dbReference type="PANTHER" id="PTHR10543">
    <property type="entry name" value="BETA-CAROTENE DIOXYGENASE"/>
    <property type="match status" value="1"/>
</dbReference>
<dbReference type="AlphaFoldDB" id="A0AA38CLH1"/>
<keyword evidence="8" id="KW-1185">Reference proteome</keyword>
<evidence type="ECO:0000256" key="1">
    <source>
        <dbReference type="ARBA" id="ARBA00006787"/>
    </source>
</evidence>
<feature type="non-terminal residue" evidence="7">
    <location>
        <position position="1"/>
    </location>
</feature>
<feature type="binding site" evidence="6">
    <location>
        <position position="301"/>
    </location>
    <ligand>
        <name>Fe cation</name>
        <dbReference type="ChEBI" id="CHEBI:24875"/>
        <note>catalytic</note>
    </ligand>
</feature>
<dbReference type="GO" id="GO:0016121">
    <property type="term" value="P:carotene catabolic process"/>
    <property type="evidence" value="ECO:0007669"/>
    <property type="project" value="TreeGrafter"/>
</dbReference>
<dbReference type="GO" id="GO:0009507">
    <property type="term" value="C:chloroplast"/>
    <property type="evidence" value="ECO:0007669"/>
    <property type="project" value="TreeGrafter"/>
</dbReference>
<keyword evidence="5 6" id="KW-0408">Iron</keyword>
<evidence type="ECO:0000313" key="8">
    <source>
        <dbReference type="Proteomes" id="UP000824469"/>
    </source>
</evidence>
<feature type="binding site" evidence="6">
    <location>
        <position position="189"/>
    </location>
    <ligand>
        <name>Fe cation</name>
        <dbReference type="ChEBI" id="CHEBI:24875"/>
        <note>catalytic</note>
    </ligand>
</feature>
<dbReference type="GO" id="GO:0010436">
    <property type="term" value="F:carotenoid dioxygenase activity"/>
    <property type="evidence" value="ECO:0007669"/>
    <property type="project" value="TreeGrafter"/>
</dbReference>
<comment type="cofactor">
    <cofactor evidence="6">
        <name>Fe(2+)</name>
        <dbReference type="ChEBI" id="CHEBI:29033"/>
    </cofactor>
    <text evidence="6">Binds 1 Fe(2+) ion per subunit.</text>
</comment>
<name>A0AA38CLH1_TAXCH</name>
<evidence type="ECO:0000256" key="5">
    <source>
        <dbReference type="ARBA" id="ARBA00023004"/>
    </source>
</evidence>
<sequence>MSMQSQVKESRTLPVKYPNLLAWENVKQERWEGELEVDGHIPHWLNGTYLRNGPGVFDIGDYKSKSLLDGYATLVRLHFENGRLTAGHAQLQSDAYKAAKKNNNIYHREFSTLPKPSNIFKAIGNMLGIFFGALVTDNALVSVIRLGDGRVLCITETKKGSLQIDPNTLETIDKFKYTDNLRGPTQSGHPIVSDKELITVLPDLINCGYNVIRMLAGTNERILIGKVKCRSGPMPGWVHSFAVTDNYVVIPEMPMKYALDSMLNGDLLKWYPDSKAFMHIICKETGETVASVEVPPFMTFHFINAYEEKGMNSVIVDCCEYNASPTIFDKLILHELRSFRGKDVLPDSRIGCFTIPLDGSPRGKLETAMSPEEHGRAIDMCTINSKYRGKMYRYAYGCRAQRPCNYINSLTKIDLKEKTEKSCWHLGGSIPSEPIFIGRPGAEAEDDGVVISLVSDKDGDGFALILDGSTFTEIARAKLPY</sequence>
<dbReference type="EMBL" id="JAHRHJ020000010">
    <property type="protein sequence ID" value="KAH9298683.1"/>
    <property type="molecule type" value="Genomic_DNA"/>
</dbReference>
<dbReference type="OMA" id="NWHDEDA"/>
<comment type="caution">
    <text evidence="7">The sequence shown here is derived from an EMBL/GenBank/DDBJ whole genome shotgun (WGS) entry which is preliminary data.</text>
</comment>
<organism evidence="7 8">
    <name type="scientific">Taxus chinensis</name>
    <name type="common">Chinese yew</name>
    <name type="synonym">Taxus wallichiana var. chinensis</name>
    <dbReference type="NCBI Taxonomy" id="29808"/>
    <lineage>
        <taxon>Eukaryota</taxon>
        <taxon>Viridiplantae</taxon>
        <taxon>Streptophyta</taxon>
        <taxon>Embryophyta</taxon>
        <taxon>Tracheophyta</taxon>
        <taxon>Spermatophyta</taxon>
        <taxon>Pinopsida</taxon>
        <taxon>Pinidae</taxon>
        <taxon>Conifers II</taxon>
        <taxon>Cupressales</taxon>
        <taxon>Taxaceae</taxon>
        <taxon>Taxus</taxon>
    </lineage>
</organism>
<dbReference type="Pfam" id="PF03055">
    <property type="entry name" value="RPE65"/>
    <property type="match status" value="1"/>
</dbReference>
<evidence type="ECO:0000256" key="4">
    <source>
        <dbReference type="ARBA" id="ARBA00023002"/>
    </source>
</evidence>
<dbReference type="InterPro" id="IPR004294">
    <property type="entry name" value="Carotenoid_Oase"/>
</dbReference>
<feature type="binding site" evidence="6">
    <location>
        <position position="239"/>
    </location>
    <ligand>
        <name>Fe cation</name>
        <dbReference type="ChEBI" id="CHEBI:24875"/>
        <note>catalytic</note>
    </ligand>
</feature>
<proteinExistence type="inferred from homology"/>
<evidence type="ECO:0000313" key="7">
    <source>
        <dbReference type="EMBL" id="KAH9298683.1"/>
    </source>
</evidence>
<comment type="similarity">
    <text evidence="1">Belongs to the carotenoid oxygenase family.</text>
</comment>
<keyword evidence="4" id="KW-0560">Oxidoreductase</keyword>
<reference evidence="7 8" key="1">
    <citation type="journal article" date="2021" name="Nat. Plants">
        <title>The Taxus genome provides insights into paclitaxel biosynthesis.</title>
        <authorList>
            <person name="Xiong X."/>
            <person name="Gou J."/>
            <person name="Liao Q."/>
            <person name="Li Y."/>
            <person name="Zhou Q."/>
            <person name="Bi G."/>
            <person name="Li C."/>
            <person name="Du R."/>
            <person name="Wang X."/>
            <person name="Sun T."/>
            <person name="Guo L."/>
            <person name="Liang H."/>
            <person name="Lu P."/>
            <person name="Wu Y."/>
            <person name="Zhang Z."/>
            <person name="Ro D.K."/>
            <person name="Shang Y."/>
            <person name="Huang S."/>
            <person name="Yan J."/>
        </authorList>
    </citation>
    <scope>NUCLEOTIDE SEQUENCE [LARGE SCALE GENOMIC DNA]</scope>
    <source>
        <strain evidence="7">Ta-2019</strain>
    </source>
</reference>
<dbReference type="Proteomes" id="UP000824469">
    <property type="component" value="Unassembled WGS sequence"/>
</dbReference>